<sequence length="283" mass="31331">MKLQRNHPLNRGGNTANHSLYQRRRNLPPHPMNFRDKFFGGKRPVIRDLLGEEEVIPNLEEDVILVRDGPIPRVIVHDRLEDKLKEPWKKLVVVKLMGQSITLLAGDHQQGAQIEGQGSGSGTEATEQKRSDVGPKTQAKGRATGENLNSGEMPSSGSVTHRSLQIEPKTIRETGQQVQIPNQRQTIETFPNAIPVSSSLHPEKHIAVMVKATTKKSSAMEISVGCDELEERLKERGDDGAGLMDDPGDMKWTSIADTTVNRRTIEWMRMGCNGEPPSGISSQ</sequence>
<feature type="region of interest" description="Disordered" evidence="1">
    <location>
        <begin position="112"/>
        <end position="163"/>
    </location>
</feature>
<organism evidence="2 3">
    <name type="scientific">Oldenlandia corymbosa var. corymbosa</name>
    <dbReference type="NCBI Taxonomy" id="529605"/>
    <lineage>
        <taxon>Eukaryota</taxon>
        <taxon>Viridiplantae</taxon>
        <taxon>Streptophyta</taxon>
        <taxon>Embryophyta</taxon>
        <taxon>Tracheophyta</taxon>
        <taxon>Spermatophyta</taxon>
        <taxon>Magnoliopsida</taxon>
        <taxon>eudicotyledons</taxon>
        <taxon>Gunneridae</taxon>
        <taxon>Pentapetalae</taxon>
        <taxon>asterids</taxon>
        <taxon>lamiids</taxon>
        <taxon>Gentianales</taxon>
        <taxon>Rubiaceae</taxon>
        <taxon>Rubioideae</taxon>
        <taxon>Spermacoceae</taxon>
        <taxon>Hedyotis-Oldenlandia complex</taxon>
        <taxon>Oldenlandia</taxon>
    </lineage>
</organism>
<evidence type="ECO:0000313" key="3">
    <source>
        <dbReference type="Proteomes" id="UP001161247"/>
    </source>
</evidence>
<proteinExistence type="predicted"/>
<dbReference type="EMBL" id="OX459123">
    <property type="protein sequence ID" value="CAI9108694.1"/>
    <property type="molecule type" value="Genomic_DNA"/>
</dbReference>
<dbReference type="Proteomes" id="UP001161247">
    <property type="component" value="Chromosome 6"/>
</dbReference>
<feature type="region of interest" description="Disordered" evidence="1">
    <location>
        <begin position="1"/>
        <end position="28"/>
    </location>
</feature>
<feature type="compositionally biased region" description="Polar residues" evidence="1">
    <location>
        <begin position="146"/>
        <end position="163"/>
    </location>
</feature>
<evidence type="ECO:0000313" key="2">
    <source>
        <dbReference type="EMBL" id="CAI9108694.1"/>
    </source>
</evidence>
<keyword evidence="3" id="KW-1185">Reference proteome</keyword>
<reference evidence="2" key="1">
    <citation type="submission" date="2023-03" db="EMBL/GenBank/DDBJ databases">
        <authorList>
            <person name="Julca I."/>
        </authorList>
    </citation>
    <scope>NUCLEOTIDE SEQUENCE</scope>
</reference>
<gene>
    <name evidence="2" type="ORF">OLC1_LOCUS16730</name>
</gene>
<evidence type="ECO:0000256" key="1">
    <source>
        <dbReference type="SAM" id="MobiDB-lite"/>
    </source>
</evidence>
<protein>
    <submittedName>
        <fullName evidence="2">OLC1v1008361C1</fullName>
    </submittedName>
</protein>
<accession>A0AAV1DLY9</accession>
<dbReference type="AlphaFoldDB" id="A0AAV1DLY9"/>
<name>A0AAV1DLY9_OLDCO</name>